<feature type="compositionally biased region" description="Polar residues" evidence="1">
    <location>
        <begin position="316"/>
        <end position="340"/>
    </location>
</feature>
<name>G9I053_HZNV2</name>
<dbReference type="Proteomes" id="UP000029779">
    <property type="component" value="Segment"/>
</dbReference>
<evidence type="ECO:0000313" key="2">
    <source>
        <dbReference type="EMBL" id="AEW69576.1"/>
    </source>
</evidence>
<evidence type="ECO:0000256" key="1">
    <source>
        <dbReference type="SAM" id="MobiDB-lite"/>
    </source>
</evidence>
<sequence length="600" mass="66665">MNQIKLANANLYKKAALMSWLERDRIACDYVKRYGTEIDVDALKGLFDFASQLKLESILVSVGKSVVRSGSIGVINFLTKIGIGIDAVLDPTKIDPHLDDDDMISLIEHRIEKLSTRETKKHSIYYNVTMKMFGQMLNLNLEKINQSIFKNVDESVLDKLSEVAFDTTNENINLDQLKPKTDQELRLMEEPTVVELDNDNTGSHPSYDVSTNEVEYHESEFEPLPDRFGRYRRSVVEDSVEEGFNGGLEDGLKEGFEDSFIRTENGNLRTENDGFLRTENDVLRTDDGLGSATESSVKDDSLEGLDTSKSIDLLNSLDSSKPTDSSTTLDSAKSLNSPENQLEPPTALELESSPKSLPVEELQESVNEVASPVDASLQSNAMQSNAMDVDFEDDASVTPLSTESMNPKHVEYASISPEPDTDTDTDGSNDLAKLDILNTIEEYKTKQTSRKRKATTAPSKNEWLFKTLNEDDSRPDSTFNLFDEPNGELSGLAQEPPPDKLDSAIMGSTKATAIMDADSQSMDEPPATMNRLPKSILKRTLEMGSEHVTKKSKPTRSVQFAKTNTEFDVLNNIKPFIKDKQGKNQQQQLNLSALGLSTVL</sequence>
<dbReference type="RefSeq" id="YP_004956775.1">
    <property type="nucleotide sequence ID" value="NC_004156.2"/>
</dbReference>
<proteinExistence type="predicted"/>
<dbReference type="GeneID" id="11536484"/>
<dbReference type="EMBL" id="JN418988">
    <property type="protein sequence ID" value="AEW69576.1"/>
    <property type="molecule type" value="Genomic_DNA"/>
</dbReference>
<feature type="region of interest" description="Disordered" evidence="1">
    <location>
        <begin position="315"/>
        <end position="376"/>
    </location>
</feature>
<protein>
    <submittedName>
        <fullName evidence="2">Uncharacterized protein</fullName>
    </submittedName>
</protein>
<reference evidence="2 3" key="1">
    <citation type="journal article" date="2012" name="Viruses">
        <title>Analysis of the Genome of the Sexually Transmitted Insect Virus Helicoverpa zea Nudivirus 2.</title>
        <authorList>
            <person name="Burand J.P."/>
            <person name="Kim W."/>
            <person name="Afonso C.L."/>
            <person name="Tulman E.R."/>
            <person name="Kutish G.F."/>
            <person name="Lu Z."/>
            <person name="Rock D.L."/>
        </authorList>
    </citation>
    <scope>NUCLEOTIDE SEQUENCE [LARGE SCALE GENOMIC DNA]</scope>
    <source>
        <strain evidence="2">MS1</strain>
    </source>
</reference>
<dbReference type="KEGG" id="vg:11536484"/>
<accession>G9I053</accession>
<keyword evidence="3" id="KW-1185">Reference proteome</keyword>
<gene>
    <name evidence="2" type="primary">orf27</name>
    <name evidence="2" type="ORF">Hz2V027</name>
</gene>
<evidence type="ECO:0000313" key="3">
    <source>
        <dbReference type="Proteomes" id="UP000029779"/>
    </source>
</evidence>
<organismHost>
    <name type="scientific">Helicoverpa zea</name>
    <name type="common">Corn earworm moth</name>
    <name type="synonym">Heliothis zea</name>
    <dbReference type="NCBI Taxonomy" id="7113"/>
</organismHost>
<organism evidence="2 3">
    <name type="scientific">Helicoverpa zea nudivirus 2</name>
    <name type="common">HzNV-2</name>
    <dbReference type="NCBI Taxonomy" id="1128424"/>
    <lineage>
        <taxon>Viruses</taxon>
        <taxon>Viruses incertae sedis</taxon>
        <taxon>Naldaviricetes</taxon>
        <taxon>Lefavirales</taxon>
        <taxon>Nudiviridae</taxon>
        <taxon>Betanudivirus</taxon>
        <taxon>Betanudivirus hezeae</taxon>
    </lineage>
</organism>